<name>A0A223D2X8_9BACL</name>
<evidence type="ECO:0000313" key="3">
    <source>
        <dbReference type="Proteomes" id="UP000214688"/>
    </source>
</evidence>
<organism evidence="2 3">
    <name type="scientific">Tumebacillus algifaecis</name>
    <dbReference type="NCBI Taxonomy" id="1214604"/>
    <lineage>
        <taxon>Bacteria</taxon>
        <taxon>Bacillati</taxon>
        <taxon>Bacillota</taxon>
        <taxon>Bacilli</taxon>
        <taxon>Bacillales</taxon>
        <taxon>Alicyclobacillaceae</taxon>
        <taxon>Tumebacillus</taxon>
    </lineage>
</organism>
<dbReference type="EMBL" id="CP022657">
    <property type="protein sequence ID" value="ASS75744.1"/>
    <property type="molecule type" value="Genomic_DNA"/>
</dbReference>
<proteinExistence type="predicted"/>
<dbReference type="RefSeq" id="WP_094236985.1">
    <property type="nucleotide sequence ID" value="NZ_CP022657.1"/>
</dbReference>
<dbReference type="InterPro" id="IPR051044">
    <property type="entry name" value="MAG_DAG_Lipase"/>
</dbReference>
<dbReference type="Gene3D" id="3.40.50.1820">
    <property type="entry name" value="alpha/beta hydrolase"/>
    <property type="match status" value="1"/>
</dbReference>
<accession>A0A223D2X8</accession>
<dbReference type="OrthoDB" id="9806902at2"/>
<dbReference type="PANTHER" id="PTHR11614">
    <property type="entry name" value="PHOSPHOLIPASE-RELATED"/>
    <property type="match status" value="1"/>
</dbReference>
<dbReference type="InterPro" id="IPR022742">
    <property type="entry name" value="Hydrolase_4"/>
</dbReference>
<dbReference type="Proteomes" id="UP000214688">
    <property type="component" value="Chromosome"/>
</dbReference>
<keyword evidence="3" id="KW-1185">Reference proteome</keyword>
<gene>
    <name evidence="2" type="ORF">CIG75_12630</name>
</gene>
<dbReference type="InterPro" id="IPR000073">
    <property type="entry name" value="AB_hydrolase_1"/>
</dbReference>
<dbReference type="PRINTS" id="PR00111">
    <property type="entry name" value="ABHYDROLASE"/>
</dbReference>
<dbReference type="InterPro" id="IPR029058">
    <property type="entry name" value="AB_hydrolase_fold"/>
</dbReference>
<dbReference type="AlphaFoldDB" id="A0A223D2X8"/>
<protein>
    <recommendedName>
        <fullName evidence="1">Serine aminopeptidase S33 domain-containing protein</fullName>
    </recommendedName>
</protein>
<evidence type="ECO:0000259" key="1">
    <source>
        <dbReference type="Pfam" id="PF12146"/>
    </source>
</evidence>
<dbReference type="SUPFAM" id="SSF53474">
    <property type="entry name" value="alpha/beta-Hydrolases"/>
    <property type="match status" value="1"/>
</dbReference>
<evidence type="ECO:0000313" key="2">
    <source>
        <dbReference type="EMBL" id="ASS75744.1"/>
    </source>
</evidence>
<sequence length="269" mass="29666">MQDIHTKTFPADRSGGLAAVLIHGASDHSARYAHVIQELNEHGIAVVTGDLPGFGHSPGLHGHIDHFDQYLDAVEGWVRQAKQLVGAAGSVAIIGHSMGGLVAVRFLQERGAMHEQIVGAVLTSPLLRVAVEIPAWKRSIAKVLDRVLPKLRLPSNISTAFLTRTPEIVAAYEQDPLCGGVVSARWFYEIQRATALAKREADKIGVPILLMQAGSDKIVAPEEAEPFFRSLSMRENNKFILYPQCYHELFNEPEQAEIMRELLKWLKNA</sequence>
<dbReference type="KEGG" id="tab:CIG75_12630"/>
<dbReference type="Pfam" id="PF12146">
    <property type="entry name" value="Hydrolase_4"/>
    <property type="match status" value="1"/>
</dbReference>
<feature type="domain" description="Serine aminopeptidase S33" evidence="1">
    <location>
        <begin position="20"/>
        <end position="254"/>
    </location>
</feature>
<reference evidence="2 3" key="1">
    <citation type="journal article" date="2015" name="Int. J. Syst. Evol. Microbiol.">
        <title>Tumebacillus algifaecis sp. nov., isolated from decomposing algal scum.</title>
        <authorList>
            <person name="Wu Y.F."/>
            <person name="Zhang B."/>
            <person name="Xing P."/>
            <person name="Wu Q.L."/>
            <person name="Liu S.J."/>
        </authorList>
    </citation>
    <scope>NUCLEOTIDE SEQUENCE [LARGE SCALE GENOMIC DNA]</scope>
    <source>
        <strain evidence="2 3">THMBR28</strain>
    </source>
</reference>